<dbReference type="EMBL" id="CACRSY010000016">
    <property type="protein sequence ID" value="VYT28866.1"/>
    <property type="molecule type" value="Genomic_DNA"/>
</dbReference>
<dbReference type="GO" id="GO:0003700">
    <property type="term" value="F:DNA-binding transcription factor activity"/>
    <property type="evidence" value="ECO:0007669"/>
    <property type="project" value="InterPro"/>
</dbReference>
<evidence type="ECO:0000259" key="4">
    <source>
        <dbReference type="PROSITE" id="PS50995"/>
    </source>
</evidence>
<evidence type="ECO:0000256" key="1">
    <source>
        <dbReference type="ARBA" id="ARBA00023015"/>
    </source>
</evidence>
<dbReference type="PANTHER" id="PTHR42756">
    <property type="entry name" value="TRANSCRIPTIONAL REGULATOR, MARR"/>
    <property type="match status" value="1"/>
</dbReference>
<dbReference type="InterPro" id="IPR036390">
    <property type="entry name" value="WH_DNA-bd_sf"/>
</dbReference>
<dbReference type="AlphaFoldDB" id="A0A6N2VP92"/>
<dbReference type="InterPro" id="IPR036388">
    <property type="entry name" value="WH-like_DNA-bd_sf"/>
</dbReference>
<keyword evidence="2" id="KW-0238">DNA-binding</keyword>
<dbReference type="PROSITE" id="PS50995">
    <property type="entry name" value="HTH_MARR_2"/>
    <property type="match status" value="1"/>
</dbReference>
<dbReference type="SMART" id="SM00347">
    <property type="entry name" value="HTH_MARR"/>
    <property type="match status" value="1"/>
</dbReference>
<name>A0A6N2VP92_BLAHA</name>
<keyword evidence="1" id="KW-0805">Transcription regulation</keyword>
<dbReference type="RefSeq" id="WP_009247208.1">
    <property type="nucleotide sequence ID" value="NZ_CACRSY010000016.1"/>
</dbReference>
<evidence type="ECO:0000313" key="5">
    <source>
        <dbReference type="EMBL" id="VYT28866.1"/>
    </source>
</evidence>
<evidence type="ECO:0000256" key="3">
    <source>
        <dbReference type="ARBA" id="ARBA00023163"/>
    </source>
</evidence>
<feature type="domain" description="HTH marR-type" evidence="4">
    <location>
        <begin position="4"/>
        <end position="146"/>
    </location>
</feature>
<dbReference type="SUPFAM" id="SSF46785">
    <property type="entry name" value="Winged helix' DNA-binding domain"/>
    <property type="match status" value="1"/>
</dbReference>
<dbReference type="GO" id="GO:0003677">
    <property type="term" value="F:DNA binding"/>
    <property type="evidence" value="ECO:0007669"/>
    <property type="project" value="UniProtKB-KW"/>
</dbReference>
<evidence type="ECO:0000256" key="2">
    <source>
        <dbReference type="ARBA" id="ARBA00023125"/>
    </source>
</evidence>
<dbReference type="PANTHER" id="PTHR42756:SF1">
    <property type="entry name" value="TRANSCRIPTIONAL REPRESSOR OF EMRAB OPERON"/>
    <property type="match status" value="1"/>
</dbReference>
<reference evidence="5" key="1">
    <citation type="submission" date="2019-11" db="EMBL/GenBank/DDBJ databases">
        <authorList>
            <person name="Feng L."/>
        </authorList>
    </citation>
    <scope>NUCLEOTIDE SEQUENCE</scope>
    <source>
        <strain evidence="5">BhanseniiLFYP23</strain>
    </source>
</reference>
<gene>
    <name evidence="5" type="ORF">BHLFYP23_01053</name>
</gene>
<organism evidence="5">
    <name type="scientific">Blautia hansenii</name>
    <name type="common">Ruminococcus hansenii</name>
    <dbReference type="NCBI Taxonomy" id="1322"/>
    <lineage>
        <taxon>Bacteria</taxon>
        <taxon>Bacillati</taxon>
        <taxon>Bacillota</taxon>
        <taxon>Clostridia</taxon>
        <taxon>Lachnospirales</taxon>
        <taxon>Lachnospiraceae</taxon>
        <taxon>Blautia</taxon>
    </lineage>
</organism>
<dbReference type="Gene3D" id="1.10.10.10">
    <property type="entry name" value="Winged helix-like DNA-binding domain superfamily/Winged helix DNA-binding domain"/>
    <property type="match status" value="1"/>
</dbReference>
<accession>A0A6N2VP92</accession>
<dbReference type="Pfam" id="PF12802">
    <property type="entry name" value="MarR_2"/>
    <property type="match status" value="1"/>
</dbReference>
<keyword evidence="3" id="KW-0804">Transcription</keyword>
<dbReference type="InterPro" id="IPR000835">
    <property type="entry name" value="HTH_MarR-typ"/>
</dbReference>
<protein>
    <submittedName>
        <fullName evidence="5">Transcriptional regulator SlyA</fullName>
    </submittedName>
</protein>
<proteinExistence type="predicted"/>
<sequence>MKNASDMLMLVRYMMKLYEKYLEDVQMKHRLSHIEIAIIGFLYNNPERDTAADIVERRMLPKGNVSAGVETLVQKGLLMRRQDQTDRRKIHLSLLEKAVPIVQEIEEINKKFRRQIFKNLSNDDLKTYEKTTDFILENLKEVLERK</sequence>